<reference evidence="2 3" key="1">
    <citation type="journal article" date="2013" name="Genome Announc.">
        <title>Genome Sequence of Mycoplasma columbinum Strain SF7.</title>
        <authorList>
            <person name="Guo Z."/>
            <person name="Xu X."/>
            <person name="Zheng Q."/>
            <person name="Li T."/>
            <person name="Kuang S."/>
            <person name="Zhang Z."/>
            <person name="Chen Y."/>
            <person name="Lu X."/>
            <person name="Zhou R."/>
            <person name="Bi D."/>
            <person name="Jin H."/>
        </authorList>
    </citation>
    <scope>NUCLEOTIDE SEQUENCE [LARGE SCALE GENOMIC DNA]</scope>
    <source>
        <strain evidence="2 3">SF7</strain>
    </source>
</reference>
<evidence type="ECO:0008006" key="4">
    <source>
        <dbReference type="Google" id="ProtNLM"/>
    </source>
</evidence>
<keyword evidence="1" id="KW-1133">Transmembrane helix</keyword>
<organism evidence="2 3">
    <name type="scientific">Mycoplasmopsis columbina SF7</name>
    <dbReference type="NCBI Taxonomy" id="1037410"/>
    <lineage>
        <taxon>Bacteria</taxon>
        <taxon>Bacillati</taxon>
        <taxon>Mycoplasmatota</taxon>
        <taxon>Mycoplasmoidales</taxon>
        <taxon>Metamycoplasmataceae</taxon>
        <taxon>Mycoplasmopsis</taxon>
    </lineage>
</organism>
<evidence type="ECO:0000313" key="3">
    <source>
        <dbReference type="Proteomes" id="UP000004978"/>
    </source>
</evidence>
<evidence type="ECO:0000256" key="1">
    <source>
        <dbReference type="SAM" id="Phobius"/>
    </source>
</evidence>
<evidence type="ECO:0000313" key="2">
    <source>
        <dbReference type="EMBL" id="EGV00598.1"/>
    </source>
</evidence>
<keyword evidence="1" id="KW-0812">Transmembrane</keyword>
<dbReference type="Proteomes" id="UP000004978">
    <property type="component" value="Unassembled WGS sequence"/>
</dbReference>
<keyword evidence="3" id="KW-1185">Reference proteome</keyword>
<protein>
    <recommendedName>
        <fullName evidence="4">Transmembrane protein</fullName>
    </recommendedName>
</protein>
<proteinExistence type="predicted"/>
<dbReference type="RefSeq" id="WP_006608301.1">
    <property type="nucleotide sequence ID" value="NZ_AFXA01000001.1"/>
</dbReference>
<feature type="transmembrane region" description="Helical" evidence="1">
    <location>
        <begin position="72"/>
        <end position="103"/>
    </location>
</feature>
<name>F9UJ35_9BACT</name>
<gene>
    <name evidence="2" type="ORF">MCSF7_00060</name>
</gene>
<sequence>MINHIYEYDFYELINLYNKKKLKDAPKATYKKRILTKILAFIFSFLVGLAFIIGEMVYFLVIKPEETGVNKIIAVVLVSLLGIIFVIASLLILSSLILTLLAVRAEIKEKNTTKALKLYKYNTGVSLNFAALKKIQK</sequence>
<dbReference type="EMBL" id="AFXA01000001">
    <property type="protein sequence ID" value="EGV00598.1"/>
    <property type="molecule type" value="Genomic_DNA"/>
</dbReference>
<feature type="transmembrane region" description="Helical" evidence="1">
    <location>
        <begin position="38"/>
        <end position="60"/>
    </location>
</feature>
<keyword evidence="1" id="KW-0472">Membrane</keyword>
<comment type="caution">
    <text evidence="2">The sequence shown here is derived from an EMBL/GenBank/DDBJ whole genome shotgun (WGS) entry which is preliminary data.</text>
</comment>
<dbReference type="STRING" id="1037410.MCSF7_00060"/>
<accession>F9UJ35</accession>
<dbReference type="AlphaFoldDB" id="F9UJ35"/>